<keyword evidence="3" id="KW-0964">Secreted</keyword>
<dbReference type="SUPFAM" id="SSF64518">
    <property type="entry name" value="Phase 1 flagellin"/>
    <property type="match status" value="1"/>
</dbReference>
<evidence type="ECO:0000256" key="1">
    <source>
        <dbReference type="ARBA" id="ARBA00005709"/>
    </source>
</evidence>
<keyword evidence="6" id="KW-0969">Cilium</keyword>
<dbReference type="Gene3D" id="1.20.1330.10">
    <property type="entry name" value="f41 fragment of flagellin, N-terminal domain"/>
    <property type="match status" value="1"/>
</dbReference>
<keyword evidence="2 3" id="KW-0975">Bacterial flagellum</keyword>
<proteinExistence type="inferred from homology"/>
<dbReference type="InterPro" id="IPR046358">
    <property type="entry name" value="Flagellin_C"/>
</dbReference>
<comment type="caution">
    <text evidence="6">The sequence shown here is derived from an EMBL/GenBank/DDBJ whole genome shotgun (WGS) entry which is preliminary data.</text>
</comment>
<evidence type="ECO:0000313" key="6">
    <source>
        <dbReference type="EMBL" id="MDO6963242.1"/>
    </source>
</evidence>
<reference evidence="6" key="2">
    <citation type="submission" date="2023-07" db="EMBL/GenBank/DDBJ databases">
        <authorList>
            <person name="Shen H."/>
        </authorList>
    </citation>
    <scope>NUCLEOTIDE SEQUENCE</scope>
    <source>
        <strain evidence="6">TNR-22</strain>
    </source>
</reference>
<dbReference type="Pfam" id="PF00669">
    <property type="entry name" value="Flagellin_N"/>
    <property type="match status" value="1"/>
</dbReference>
<gene>
    <name evidence="6" type="ORF">Q4481_04690</name>
</gene>
<evidence type="ECO:0000256" key="3">
    <source>
        <dbReference type="RuleBase" id="RU362073"/>
    </source>
</evidence>
<accession>A0ABT8YHS0</accession>
<dbReference type="PANTHER" id="PTHR42792">
    <property type="entry name" value="FLAGELLIN"/>
    <property type="match status" value="1"/>
</dbReference>
<dbReference type="PANTHER" id="PTHR42792:SF2">
    <property type="entry name" value="FLAGELLIN"/>
    <property type="match status" value="1"/>
</dbReference>
<evidence type="ECO:0000256" key="2">
    <source>
        <dbReference type="ARBA" id="ARBA00023143"/>
    </source>
</evidence>
<comment type="subcellular location">
    <subcellularLocation>
        <location evidence="3">Secreted</location>
    </subcellularLocation>
    <subcellularLocation>
        <location evidence="3">Bacterial flagellum</location>
    </subcellularLocation>
</comment>
<name>A0ABT8YHS0_9HYPH</name>
<keyword evidence="6" id="KW-0966">Cell projection</keyword>
<dbReference type="InterPro" id="IPR001029">
    <property type="entry name" value="Flagellin_N"/>
</dbReference>
<dbReference type="Pfam" id="PF00700">
    <property type="entry name" value="Flagellin_C"/>
    <property type="match status" value="1"/>
</dbReference>
<evidence type="ECO:0000313" key="7">
    <source>
        <dbReference type="Proteomes" id="UP001174932"/>
    </source>
</evidence>
<comment type="function">
    <text evidence="3">Flagellin is the subunit protein which polymerizes to form the filaments of bacterial flagella.</text>
</comment>
<dbReference type="Proteomes" id="UP001174932">
    <property type="component" value="Unassembled WGS sequence"/>
</dbReference>
<evidence type="ECO:0000259" key="5">
    <source>
        <dbReference type="Pfam" id="PF00700"/>
    </source>
</evidence>
<sequence>MTSIITNNPATAALATLRGISSQLEDSQNRISTGYRVETAKNNAAYWSIATTMRSDTAAISAVRDALALGAATADTAYSGLSQAADLLAEVKSRLVAAREPGVDRGKVGTEIEELKNQLMSTATSATFNAQNWVYYEKSDSPWLTGVKEVVGAFNRNSDNTVSVKVLEYGSNSVTALDPPFALIDASDATHGEFGILTSERYSVALGQTTGWIMLDMGTRSNSYSSATLPQQEITLTSATTDAELTEMLDVVDAMLLDVTDVAGTLGALATRINMQSEFADDLTDTIDKGVGRLVDADMNAESTRLKVLQGQQSLGLTSLSIANSNPQSVLKLLQ</sequence>
<evidence type="ECO:0000259" key="4">
    <source>
        <dbReference type="Pfam" id="PF00669"/>
    </source>
</evidence>
<feature type="domain" description="Flagellin C-terminal" evidence="5">
    <location>
        <begin position="249"/>
        <end position="334"/>
    </location>
</feature>
<dbReference type="InterPro" id="IPR001492">
    <property type="entry name" value="Flagellin"/>
</dbReference>
<protein>
    <recommendedName>
        <fullName evidence="3">Flagellin</fullName>
    </recommendedName>
</protein>
<comment type="similarity">
    <text evidence="1 3">Belongs to the bacterial flagellin family.</text>
</comment>
<keyword evidence="7" id="KW-1185">Reference proteome</keyword>
<feature type="domain" description="Flagellin N-terminal" evidence="4">
    <location>
        <begin position="4"/>
        <end position="133"/>
    </location>
</feature>
<reference evidence="6" key="1">
    <citation type="journal article" date="2015" name="Int. J. Syst. Evol. Microbiol.">
        <title>Rhizobium alvei sp. nov., isolated from a freshwater river.</title>
        <authorList>
            <person name="Sheu S.Y."/>
            <person name="Huang H.W."/>
            <person name="Young C.C."/>
            <person name="Chen W.M."/>
        </authorList>
    </citation>
    <scope>NUCLEOTIDE SEQUENCE</scope>
    <source>
        <strain evidence="6">TNR-22</strain>
    </source>
</reference>
<keyword evidence="6" id="KW-0282">Flagellum</keyword>
<dbReference type="EMBL" id="JAUOZU010000004">
    <property type="protein sequence ID" value="MDO6963242.1"/>
    <property type="molecule type" value="Genomic_DNA"/>
</dbReference>
<dbReference type="RefSeq" id="WP_304375156.1">
    <property type="nucleotide sequence ID" value="NZ_JAUOZU010000004.1"/>
</dbReference>
<organism evidence="6 7">
    <name type="scientific">Rhizobium alvei</name>
    <dbReference type="NCBI Taxonomy" id="1132659"/>
    <lineage>
        <taxon>Bacteria</taxon>
        <taxon>Pseudomonadati</taxon>
        <taxon>Pseudomonadota</taxon>
        <taxon>Alphaproteobacteria</taxon>
        <taxon>Hyphomicrobiales</taxon>
        <taxon>Rhizobiaceae</taxon>
        <taxon>Rhizobium/Agrobacterium group</taxon>
        <taxon>Rhizobium</taxon>
    </lineage>
</organism>